<feature type="non-terminal residue" evidence="4">
    <location>
        <position position="128"/>
    </location>
</feature>
<dbReference type="GO" id="GO:0030527">
    <property type="term" value="F:structural constituent of chromatin"/>
    <property type="evidence" value="ECO:0007669"/>
    <property type="project" value="InterPro"/>
</dbReference>
<keyword evidence="1" id="KW-0158">Chromosome</keyword>
<dbReference type="SUPFAM" id="SSF47113">
    <property type="entry name" value="Histone-fold"/>
    <property type="match status" value="1"/>
</dbReference>
<comment type="similarity">
    <text evidence="1">Belongs to the histone H2A family.</text>
</comment>
<dbReference type="GO" id="GO:0000786">
    <property type="term" value="C:nucleosome"/>
    <property type="evidence" value="ECO:0007669"/>
    <property type="project" value="UniProtKB-KW"/>
</dbReference>
<protein>
    <recommendedName>
        <fullName evidence="1">Histone H2A</fullName>
    </recommendedName>
</protein>
<proteinExistence type="inferred from homology"/>
<keyword evidence="5" id="KW-1185">Reference proteome</keyword>
<dbReference type="InterPro" id="IPR007125">
    <property type="entry name" value="H2A/H2B/H3"/>
</dbReference>
<dbReference type="Gene3D" id="1.10.20.10">
    <property type="entry name" value="Histone, subunit A"/>
    <property type="match status" value="1"/>
</dbReference>
<dbReference type="InterPro" id="IPR002119">
    <property type="entry name" value="Histone_H2A"/>
</dbReference>
<dbReference type="SMART" id="SM00414">
    <property type="entry name" value="H2A"/>
    <property type="match status" value="1"/>
</dbReference>
<feature type="domain" description="Core Histone H2A/H2B/H3" evidence="3">
    <location>
        <begin position="9"/>
        <end position="87"/>
    </location>
</feature>
<dbReference type="OrthoDB" id="9396611at2759"/>
<comment type="caution">
    <text evidence="4">The sequence shown here is derived from an EMBL/GenBank/DDBJ whole genome shotgun (WGS) entry which is preliminary data.</text>
</comment>
<organism evidence="4 5">
    <name type="scientific">Aegotheles bennettii</name>
    <dbReference type="NCBI Taxonomy" id="48278"/>
    <lineage>
        <taxon>Eukaryota</taxon>
        <taxon>Metazoa</taxon>
        <taxon>Chordata</taxon>
        <taxon>Craniata</taxon>
        <taxon>Vertebrata</taxon>
        <taxon>Euteleostomi</taxon>
        <taxon>Archelosauria</taxon>
        <taxon>Archosauria</taxon>
        <taxon>Dinosauria</taxon>
        <taxon>Saurischia</taxon>
        <taxon>Theropoda</taxon>
        <taxon>Coelurosauria</taxon>
        <taxon>Aves</taxon>
        <taxon>Neognathae</taxon>
        <taxon>Neoaves</taxon>
        <taxon>Strisores</taxon>
        <taxon>Caprimulgiformes</taxon>
        <taxon>Aegothelidae</taxon>
        <taxon>Aegotheles</taxon>
    </lineage>
</organism>
<evidence type="ECO:0000259" key="3">
    <source>
        <dbReference type="Pfam" id="PF00125"/>
    </source>
</evidence>
<dbReference type="AlphaFoldDB" id="A0A7K6U834"/>
<dbReference type="CDD" id="cd00074">
    <property type="entry name" value="HFD_H2A"/>
    <property type="match status" value="1"/>
</dbReference>
<evidence type="ECO:0000313" key="5">
    <source>
        <dbReference type="Proteomes" id="UP000559068"/>
    </source>
</evidence>
<name>A0A7K6U834_9AVES</name>
<dbReference type="EMBL" id="VZRW01007487">
    <property type="protein sequence ID" value="NWX18236.1"/>
    <property type="molecule type" value="Genomic_DNA"/>
</dbReference>
<feature type="compositionally biased region" description="Basic residues" evidence="2">
    <location>
        <begin position="118"/>
        <end position="128"/>
    </location>
</feature>
<dbReference type="PRINTS" id="PR00620">
    <property type="entry name" value="HISTONEH2A"/>
</dbReference>
<reference evidence="4 5" key="1">
    <citation type="submission" date="2019-09" db="EMBL/GenBank/DDBJ databases">
        <title>Bird 10,000 Genomes (B10K) Project - Family phase.</title>
        <authorList>
            <person name="Zhang G."/>
        </authorList>
    </citation>
    <scope>NUCLEOTIDE SEQUENCE [LARGE SCALE GENOMIC DNA]</scope>
    <source>
        <strain evidence="4">B10K-DU-029-76</strain>
        <tissue evidence="4">Heart</tissue>
    </source>
</reference>
<dbReference type="InterPro" id="IPR009072">
    <property type="entry name" value="Histone-fold"/>
</dbReference>
<evidence type="ECO:0000256" key="1">
    <source>
        <dbReference type="RuleBase" id="RU003767"/>
    </source>
</evidence>
<dbReference type="Pfam" id="PF00125">
    <property type="entry name" value="Histone"/>
    <property type="match status" value="1"/>
</dbReference>
<comment type="subcellular location">
    <subcellularLocation>
        <location evidence="1">Nucleus</location>
    </subcellularLocation>
</comment>
<keyword evidence="1" id="KW-0238">DNA-binding</keyword>
<dbReference type="PANTHER" id="PTHR23430">
    <property type="entry name" value="HISTONE H2A"/>
    <property type="match status" value="1"/>
</dbReference>
<feature type="non-terminal residue" evidence="4">
    <location>
        <position position="1"/>
    </location>
</feature>
<dbReference type="GO" id="GO:0005634">
    <property type="term" value="C:nucleus"/>
    <property type="evidence" value="ECO:0007669"/>
    <property type="project" value="UniProtKB-SubCell"/>
</dbReference>
<feature type="region of interest" description="Disordered" evidence="2">
    <location>
        <begin position="67"/>
        <end position="128"/>
    </location>
</feature>
<keyword evidence="1" id="KW-0539">Nucleus</keyword>
<evidence type="ECO:0000313" key="4">
    <source>
        <dbReference type="EMBL" id="NWX18236.1"/>
    </source>
</evidence>
<feature type="compositionally biased region" description="Basic residues" evidence="2">
    <location>
        <begin position="94"/>
        <end position="107"/>
    </location>
</feature>
<accession>A0A7K6U834</accession>
<keyword evidence="1" id="KW-0544">Nucleosome core</keyword>
<sequence>PAGGGEGKARKSRCSRSSRAGLIFSVSRVDRQLRRGGFALRFGATAAVYLSAVLQCVTNKTMDVAGKVSKKNKQQSISPSHLQEAMQKSPVLKKLLHANKPTRRGKAAPRSQSTASSTKKKVTKSKKR</sequence>
<dbReference type="GO" id="GO:0046982">
    <property type="term" value="F:protein heterodimerization activity"/>
    <property type="evidence" value="ECO:0007669"/>
    <property type="project" value="InterPro"/>
</dbReference>
<dbReference type="Proteomes" id="UP000559068">
    <property type="component" value="Unassembled WGS sequence"/>
</dbReference>
<dbReference type="GO" id="GO:0003677">
    <property type="term" value="F:DNA binding"/>
    <property type="evidence" value="ECO:0007669"/>
    <property type="project" value="UniProtKB-KW"/>
</dbReference>
<evidence type="ECO:0000256" key="2">
    <source>
        <dbReference type="SAM" id="MobiDB-lite"/>
    </source>
</evidence>
<comment type="subunit">
    <text evidence="1">The nucleosome is a histone octamer containing two molecules each of H2A, H2B, H3 and H4 assembled in one H3-H4 heterotetramer and two H2A-H2B heterodimers. The octamer wraps approximately 147 bp of DNA.</text>
</comment>
<gene>
    <name evidence="4" type="primary">Hist1h2aa</name>
    <name evidence="4" type="ORF">AEGBEN_R10370</name>
</gene>